<dbReference type="EMBL" id="FODV01000003">
    <property type="protein sequence ID" value="SEO60657.1"/>
    <property type="molecule type" value="Genomic_DNA"/>
</dbReference>
<feature type="region of interest" description="Disordered" evidence="1">
    <location>
        <begin position="1"/>
        <end position="47"/>
    </location>
</feature>
<dbReference type="AlphaFoldDB" id="A0A1H8R2Y0"/>
<dbReference type="Proteomes" id="UP000199126">
    <property type="component" value="Unassembled WGS sequence"/>
</dbReference>
<keyword evidence="3" id="KW-1185">Reference proteome</keyword>
<evidence type="ECO:0000313" key="3">
    <source>
        <dbReference type="Proteomes" id="UP000199126"/>
    </source>
</evidence>
<proteinExistence type="predicted"/>
<accession>A0A1H8R2Y0</accession>
<evidence type="ECO:0000256" key="1">
    <source>
        <dbReference type="SAM" id="MobiDB-lite"/>
    </source>
</evidence>
<feature type="compositionally biased region" description="Basic and acidic residues" evidence="1">
    <location>
        <begin position="16"/>
        <end position="32"/>
    </location>
</feature>
<evidence type="ECO:0000313" key="2">
    <source>
        <dbReference type="EMBL" id="SEO60657.1"/>
    </source>
</evidence>
<gene>
    <name evidence="2" type="ORF">SAMN04487948_103459</name>
</gene>
<sequence length="47" mass="5403">MVRELTIREPMIANSIREEESARSGDAQRADIEQQCGNRTDTIEPRE</sequence>
<protein>
    <submittedName>
        <fullName evidence="2">Uncharacterized protein</fullName>
    </submittedName>
</protein>
<reference evidence="3" key="1">
    <citation type="submission" date="2016-10" db="EMBL/GenBank/DDBJ databases">
        <authorList>
            <person name="Varghese N."/>
            <person name="Submissions S."/>
        </authorList>
    </citation>
    <scope>NUCLEOTIDE SEQUENCE [LARGE SCALE GENOMIC DNA]</scope>
    <source>
        <strain evidence="3">CGMCC 1.10121</strain>
    </source>
</reference>
<name>A0A1H8R2Y0_9EURY</name>
<organism evidence="2 3">
    <name type="scientific">Halogranum amylolyticum</name>
    <dbReference type="NCBI Taxonomy" id="660520"/>
    <lineage>
        <taxon>Archaea</taxon>
        <taxon>Methanobacteriati</taxon>
        <taxon>Methanobacteriota</taxon>
        <taxon>Stenosarchaea group</taxon>
        <taxon>Halobacteria</taxon>
        <taxon>Halobacteriales</taxon>
        <taxon>Haloferacaceae</taxon>
    </lineage>
</organism>